<feature type="domain" description="Helix-hairpin-helix DNA-binding motif class 1" evidence="1">
    <location>
        <begin position="174"/>
        <end position="193"/>
    </location>
</feature>
<reference evidence="2 3" key="1">
    <citation type="submission" date="2012-01" db="EMBL/GenBank/DDBJ databases">
        <title>Complete sequence of Desulfotomaculum gibsoniae DSM 7213.</title>
        <authorList>
            <consortium name="US DOE Joint Genome Institute"/>
            <person name="Lucas S."/>
            <person name="Han J."/>
            <person name="Lapidus A."/>
            <person name="Cheng J.-F."/>
            <person name="Goodwin L."/>
            <person name="Pitluck S."/>
            <person name="Peters L."/>
            <person name="Ovchinnikova G."/>
            <person name="Teshima H."/>
            <person name="Detter J.C."/>
            <person name="Han C."/>
            <person name="Tapia R."/>
            <person name="Land M."/>
            <person name="Hauser L."/>
            <person name="Kyrpides N."/>
            <person name="Ivanova N."/>
            <person name="Pagani I."/>
            <person name="Parshina S."/>
            <person name="Plugge C."/>
            <person name="Muyzer G."/>
            <person name="Kuever J."/>
            <person name="Ivanova A."/>
            <person name="Nazina T."/>
            <person name="Klenk H.-P."/>
            <person name="Brambilla E."/>
            <person name="Spring S."/>
            <person name="Stams A.F."/>
            <person name="Woyke T."/>
        </authorList>
    </citation>
    <scope>NUCLEOTIDE SEQUENCE [LARGE SCALE GENOMIC DNA]</scope>
    <source>
        <strain evidence="2 3">DSM 7213</strain>
    </source>
</reference>
<dbReference type="GO" id="GO:0006281">
    <property type="term" value="P:DNA repair"/>
    <property type="evidence" value="ECO:0007669"/>
    <property type="project" value="InterPro"/>
</dbReference>
<accession>R4KJU2</accession>
<dbReference type="EMBL" id="CP003273">
    <property type="protein sequence ID" value="AGL00805.1"/>
    <property type="molecule type" value="Genomic_DNA"/>
</dbReference>
<dbReference type="NCBIfam" id="TIGR00426">
    <property type="entry name" value="competence protein ComEA helix-hairpin-helix repeat region"/>
    <property type="match status" value="1"/>
</dbReference>
<sequence>MFQLEKRHQLVLLILAAVILFGAGHKYARMQAGGPLVSDSLVTGMAENSNLNGTGSIPLNNLTEEQNDVRDTQIIVHVAGAVQKPGVYRLPAGSRVVDAVNMAGPTEKSALDYMNLAAVLEDGKQITVYSLEQIGGQQLPGSVTGGMTAEGAPVSGFGVSVNAGVININTASMAQLEDLPGIGPSLAQRIIDYRTQNGPFMTIEDIQNVSGIGEKRFEQLKGLICVN</sequence>
<organism evidence="2 3">
    <name type="scientific">Desulfoscipio gibsoniae DSM 7213</name>
    <dbReference type="NCBI Taxonomy" id="767817"/>
    <lineage>
        <taxon>Bacteria</taxon>
        <taxon>Bacillati</taxon>
        <taxon>Bacillota</taxon>
        <taxon>Clostridia</taxon>
        <taxon>Eubacteriales</taxon>
        <taxon>Desulfallaceae</taxon>
        <taxon>Desulfoscipio</taxon>
    </lineage>
</organism>
<dbReference type="InterPro" id="IPR003583">
    <property type="entry name" value="Hlx-hairpin-Hlx_DNA-bd_motif"/>
</dbReference>
<dbReference type="RefSeq" id="WP_006524305.1">
    <property type="nucleotide sequence ID" value="NC_021184.1"/>
</dbReference>
<dbReference type="PANTHER" id="PTHR21180">
    <property type="entry name" value="ENDONUCLEASE/EXONUCLEASE/PHOSPHATASE FAMILY DOMAIN-CONTAINING PROTEIN 1"/>
    <property type="match status" value="1"/>
</dbReference>
<dbReference type="Proteomes" id="UP000013520">
    <property type="component" value="Chromosome"/>
</dbReference>
<dbReference type="InterPro" id="IPR019554">
    <property type="entry name" value="Soluble_ligand-bd"/>
</dbReference>
<dbReference type="GO" id="GO:0015628">
    <property type="term" value="P:protein secretion by the type II secretion system"/>
    <property type="evidence" value="ECO:0007669"/>
    <property type="project" value="TreeGrafter"/>
</dbReference>
<dbReference type="InterPro" id="IPR010994">
    <property type="entry name" value="RuvA_2-like"/>
</dbReference>
<dbReference type="KEGG" id="dgi:Desgi_1297"/>
<dbReference type="HOGENOM" id="CLU_052011_1_1_9"/>
<dbReference type="Pfam" id="PF10531">
    <property type="entry name" value="SLBB"/>
    <property type="match status" value="1"/>
</dbReference>
<dbReference type="OrthoDB" id="9790239at2"/>
<dbReference type="InterPro" id="IPR004509">
    <property type="entry name" value="Competence_ComEA_HhH"/>
</dbReference>
<dbReference type="InterPro" id="IPR051675">
    <property type="entry name" value="Endo/Exo/Phosphatase_dom_1"/>
</dbReference>
<dbReference type="AlphaFoldDB" id="R4KJU2"/>
<gene>
    <name evidence="2" type="ORF">Desgi_1297</name>
</gene>
<dbReference type="GO" id="GO:0015627">
    <property type="term" value="C:type II protein secretion system complex"/>
    <property type="evidence" value="ECO:0007669"/>
    <property type="project" value="TreeGrafter"/>
</dbReference>
<dbReference type="SUPFAM" id="SSF47781">
    <property type="entry name" value="RuvA domain 2-like"/>
    <property type="match status" value="1"/>
</dbReference>
<proteinExistence type="predicted"/>
<dbReference type="PANTHER" id="PTHR21180:SF32">
    <property type="entry name" value="ENDONUCLEASE_EXONUCLEASE_PHOSPHATASE FAMILY DOMAIN-CONTAINING PROTEIN 1"/>
    <property type="match status" value="1"/>
</dbReference>
<protein>
    <submittedName>
        <fullName evidence="2">Competence protein ComEA-like protein with helix-hairpin-helix repeat region</fullName>
    </submittedName>
</protein>
<dbReference type="GO" id="GO:0003677">
    <property type="term" value="F:DNA binding"/>
    <property type="evidence" value="ECO:0007669"/>
    <property type="project" value="InterPro"/>
</dbReference>
<dbReference type="Gene3D" id="1.10.150.280">
    <property type="entry name" value="AF1531-like domain"/>
    <property type="match status" value="1"/>
</dbReference>
<dbReference type="Pfam" id="PF12836">
    <property type="entry name" value="HHH_3"/>
    <property type="match status" value="1"/>
</dbReference>
<feature type="domain" description="Helix-hairpin-helix DNA-binding motif class 1" evidence="1">
    <location>
        <begin position="204"/>
        <end position="223"/>
    </location>
</feature>
<dbReference type="SMART" id="SM00278">
    <property type="entry name" value="HhH1"/>
    <property type="match status" value="2"/>
</dbReference>
<keyword evidence="3" id="KW-1185">Reference proteome</keyword>
<evidence type="ECO:0000313" key="3">
    <source>
        <dbReference type="Proteomes" id="UP000013520"/>
    </source>
</evidence>
<name>R4KJU2_9FIRM</name>
<evidence type="ECO:0000313" key="2">
    <source>
        <dbReference type="EMBL" id="AGL00805.1"/>
    </source>
</evidence>
<dbReference type="Gene3D" id="3.10.560.10">
    <property type="entry name" value="Outer membrane lipoprotein wza domain like"/>
    <property type="match status" value="1"/>
</dbReference>
<evidence type="ECO:0000259" key="1">
    <source>
        <dbReference type="SMART" id="SM00278"/>
    </source>
</evidence>
<dbReference type="eggNOG" id="COG1555">
    <property type="taxonomic scope" value="Bacteria"/>
</dbReference>
<dbReference type="STRING" id="767817.Desgi_1297"/>